<keyword evidence="3" id="KW-1185">Reference proteome</keyword>
<comment type="caution">
    <text evidence="2">The sequence shown here is derived from an EMBL/GenBank/DDBJ whole genome shotgun (WGS) entry which is preliminary data.</text>
</comment>
<evidence type="ECO:0000313" key="3">
    <source>
        <dbReference type="Proteomes" id="UP001460270"/>
    </source>
</evidence>
<feature type="compositionally biased region" description="Basic and acidic residues" evidence="1">
    <location>
        <begin position="61"/>
        <end position="70"/>
    </location>
</feature>
<dbReference type="AlphaFoldDB" id="A0AAW0NRV4"/>
<evidence type="ECO:0000313" key="2">
    <source>
        <dbReference type="EMBL" id="KAK7899147.1"/>
    </source>
</evidence>
<feature type="compositionally biased region" description="Low complexity" evidence="1">
    <location>
        <begin position="79"/>
        <end position="95"/>
    </location>
</feature>
<name>A0AAW0NRV4_9GOBI</name>
<protein>
    <submittedName>
        <fullName evidence="2">Uncharacterized protein</fullName>
    </submittedName>
</protein>
<reference evidence="3" key="1">
    <citation type="submission" date="2024-04" db="EMBL/GenBank/DDBJ databases">
        <title>Salinicola lusitanus LLJ914,a marine bacterium isolated from the Okinawa Trough.</title>
        <authorList>
            <person name="Li J."/>
        </authorList>
    </citation>
    <scope>NUCLEOTIDE SEQUENCE [LARGE SCALE GENOMIC DNA]</scope>
</reference>
<evidence type="ECO:0000256" key="1">
    <source>
        <dbReference type="SAM" id="MobiDB-lite"/>
    </source>
</evidence>
<dbReference type="EMBL" id="JBBPFD010000014">
    <property type="protein sequence ID" value="KAK7899147.1"/>
    <property type="molecule type" value="Genomic_DNA"/>
</dbReference>
<feature type="region of interest" description="Disordered" evidence="1">
    <location>
        <begin position="214"/>
        <end position="264"/>
    </location>
</feature>
<dbReference type="Proteomes" id="UP001460270">
    <property type="component" value="Unassembled WGS sequence"/>
</dbReference>
<feature type="compositionally biased region" description="Low complexity" evidence="1">
    <location>
        <begin position="219"/>
        <end position="233"/>
    </location>
</feature>
<feature type="compositionally biased region" description="Basic and acidic residues" evidence="1">
    <location>
        <begin position="15"/>
        <end position="28"/>
    </location>
</feature>
<organism evidence="2 3">
    <name type="scientific">Mugilogobius chulae</name>
    <name type="common">yellowstripe goby</name>
    <dbReference type="NCBI Taxonomy" id="88201"/>
    <lineage>
        <taxon>Eukaryota</taxon>
        <taxon>Metazoa</taxon>
        <taxon>Chordata</taxon>
        <taxon>Craniata</taxon>
        <taxon>Vertebrata</taxon>
        <taxon>Euteleostomi</taxon>
        <taxon>Actinopterygii</taxon>
        <taxon>Neopterygii</taxon>
        <taxon>Teleostei</taxon>
        <taxon>Neoteleostei</taxon>
        <taxon>Acanthomorphata</taxon>
        <taxon>Gobiaria</taxon>
        <taxon>Gobiiformes</taxon>
        <taxon>Gobioidei</taxon>
        <taxon>Gobiidae</taxon>
        <taxon>Gobionellinae</taxon>
        <taxon>Mugilogobius</taxon>
    </lineage>
</organism>
<accession>A0AAW0NRV4</accession>
<feature type="compositionally biased region" description="Basic and acidic residues" evidence="1">
    <location>
        <begin position="35"/>
        <end position="53"/>
    </location>
</feature>
<feature type="compositionally biased region" description="Polar residues" evidence="1">
    <location>
        <begin position="155"/>
        <end position="166"/>
    </location>
</feature>
<sequence>MELAQNGRGMKRKRAERDGGRRNEDRSGRLKTQSGKREDGVGYHRWSLGEERAVGVWRGTKKQEGDQKERRTAKRRPSHNTSNYSHYSSGYSSSSPAGLSQRSPDCSFAYGKNTPAGYSNYSSGPKRGFGGYNSSTGPNSPGGGYMSVAKGGPFNPSSPDSFKPYNSNQWNYRQNYGSWSDGCGSQYHGFNEYGSNESKDILDISNYTPQKAKRLPFPESLSESSSDSSHLSSAAPACGHPTSAPYRHSETSHLPMSGEGGQSSLSSLEKLMMDWHESATGPSYNWSQNVLFQGGGTTKPGRGRRKRTEIDKEGSSGLHSHSPSGCSPTPGPRRGVGRGGALEGVEGACLLVRDLGLRGEERHNWLRQEAILEGLLGLGGPCTLP</sequence>
<dbReference type="PANTHER" id="PTHR15617:SF1">
    <property type="entry name" value="TRANSCRIPTION FACTOR GIBBIN"/>
    <property type="match status" value="1"/>
</dbReference>
<gene>
    <name evidence="2" type="ORF">WMY93_020000</name>
</gene>
<feature type="region of interest" description="Disordered" evidence="1">
    <location>
        <begin position="286"/>
        <end position="340"/>
    </location>
</feature>
<dbReference type="PANTHER" id="PTHR15617">
    <property type="entry name" value="TRANSCRIPTION FACTOR GIBBIN"/>
    <property type="match status" value="1"/>
</dbReference>
<dbReference type="InterPro" id="IPR039225">
    <property type="entry name" value="AHDC1"/>
</dbReference>
<feature type="region of interest" description="Disordered" evidence="1">
    <location>
        <begin position="1"/>
        <end position="166"/>
    </location>
</feature>
<feature type="compositionally biased region" description="Low complexity" evidence="1">
    <location>
        <begin position="315"/>
        <end position="328"/>
    </location>
</feature>
<proteinExistence type="predicted"/>